<dbReference type="Proteomes" id="UP000199518">
    <property type="component" value="Unassembled WGS sequence"/>
</dbReference>
<proteinExistence type="predicted"/>
<reference evidence="2" key="1">
    <citation type="submission" date="2016-10" db="EMBL/GenBank/DDBJ databases">
        <authorList>
            <person name="Varghese N."/>
            <person name="Submissions S."/>
        </authorList>
    </citation>
    <scope>NUCLEOTIDE SEQUENCE [LARGE SCALE GENOMIC DNA]</scope>
    <source>
        <strain evidence="2">DSM 26348</strain>
    </source>
</reference>
<gene>
    <name evidence="1" type="ORF">SAMN05421753_103335</name>
</gene>
<keyword evidence="2" id="KW-1185">Reference proteome</keyword>
<protein>
    <submittedName>
        <fullName evidence="1">Uncharacterized protein</fullName>
    </submittedName>
</protein>
<organism evidence="1 2">
    <name type="scientific">Planctomicrobium piriforme</name>
    <dbReference type="NCBI Taxonomy" id="1576369"/>
    <lineage>
        <taxon>Bacteria</taxon>
        <taxon>Pseudomonadati</taxon>
        <taxon>Planctomycetota</taxon>
        <taxon>Planctomycetia</taxon>
        <taxon>Planctomycetales</taxon>
        <taxon>Planctomycetaceae</taxon>
        <taxon>Planctomicrobium</taxon>
    </lineage>
</organism>
<dbReference type="AlphaFoldDB" id="A0A1I3DNM4"/>
<sequence length="170" mass="19182">MSGLPFIHRHPEPSETARLQLAMSVFRDGSGQERERDGSTRAGWREVERIVAEVLGGSCRENKDIFDVLVPNHRDRDIYHGISVKTKELSRRNAISVFGGEGRVFMELCNPSAKLWEALKRAGISEDSFATMTRAEEIGNSILATVHDWHNLAKRAFEKLKPRACYGLKC</sequence>
<dbReference type="EMBL" id="FOQD01000003">
    <property type="protein sequence ID" value="SFH88263.1"/>
    <property type="molecule type" value="Genomic_DNA"/>
</dbReference>
<evidence type="ECO:0000313" key="1">
    <source>
        <dbReference type="EMBL" id="SFH88263.1"/>
    </source>
</evidence>
<name>A0A1I3DNM4_9PLAN</name>
<evidence type="ECO:0000313" key="2">
    <source>
        <dbReference type="Proteomes" id="UP000199518"/>
    </source>
</evidence>
<accession>A0A1I3DNM4</accession>